<dbReference type="AlphaFoldDB" id="A0A8J2VYQ0"/>
<accession>A0A8J2VYQ0</accession>
<organism evidence="1 2">
    <name type="scientific">Daphnia galeata</name>
    <dbReference type="NCBI Taxonomy" id="27404"/>
    <lineage>
        <taxon>Eukaryota</taxon>
        <taxon>Metazoa</taxon>
        <taxon>Ecdysozoa</taxon>
        <taxon>Arthropoda</taxon>
        <taxon>Crustacea</taxon>
        <taxon>Branchiopoda</taxon>
        <taxon>Diplostraca</taxon>
        <taxon>Cladocera</taxon>
        <taxon>Anomopoda</taxon>
        <taxon>Daphniidae</taxon>
        <taxon>Daphnia</taxon>
    </lineage>
</organism>
<reference evidence="1" key="1">
    <citation type="submission" date="2021-11" db="EMBL/GenBank/DDBJ databases">
        <authorList>
            <person name="Schell T."/>
        </authorList>
    </citation>
    <scope>NUCLEOTIDE SEQUENCE</scope>
    <source>
        <strain evidence="1">M5</strain>
    </source>
</reference>
<gene>
    <name evidence="1" type="ORF">DGAL_LOCUS919</name>
</gene>
<protein>
    <submittedName>
        <fullName evidence="1">Uncharacterized protein</fullName>
    </submittedName>
</protein>
<evidence type="ECO:0000313" key="2">
    <source>
        <dbReference type="Proteomes" id="UP000789390"/>
    </source>
</evidence>
<evidence type="ECO:0000313" key="1">
    <source>
        <dbReference type="EMBL" id="CAH0098816.1"/>
    </source>
</evidence>
<keyword evidence="2" id="KW-1185">Reference proteome</keyword>
<dbReference type="EMBL" id="CAKKLH010000008">
    <property type="protein sequence ID" value="CAH0098816.1"/>
    <property type="molecule type" value="Genomic_DNA"/>
</dbReference>
<comment type="caution">
    <text evidence="1">The sequence shown here is derived from an EMBL/GenBank/DDBJ whole genome shotgun (WGS) entry which is preliminary data.</text>
</comment>
<sequence length="72" mass="8184">MDYEIGTQYKWTGKSTKGVDENKFVDLKNIFAAISGAVLGDNDITANEKTTIIIQFQVSEWLRHCQQNISPY</sequence>
<proteinExistence type="predicted"/>
<name>A0A8J2VYQ0_9CRUS</name>
<dbReference type="Proteomes" id="UP000789390">
    <property type="component" value="Unassembled WGS sequence"/>
</dbReference>